<gene>
    <name evidence="1" type="ORF">E2C01_090186</name>
</gene>
<organism evidence="1 2">
    <name type="scientific">Portunus trituberculatus</name>
    <name type="common">Swimming crab</name>
    <name type="synonym">Neptunus trituberculatus</name>
    <dbReference type="NCBI Taxonomy" id="210409"/>
    <lineage>
        <taxon>Eukaryota</taxon>
        <taxon>Metazoa</taxon>
        <taxon>Ecdysozoa</taxon>
        <taxon>Arthropoda</taxon>
        <taxon>Crustacea</taxon>
        <taxon>Multicrustacea</taxon>
        <taxon>Malacostraca</taxon>
        <taxon>Eumalacostraca</taxon>
        <taxon>Eucarida</taxon>
        <taxon>Decapoda</taxon>
        <taxon>Pleocyemata</taxon>
        <taxon>Brachyura</taxon>
        <taxon>Eubrachyura</taxon>
        <taxon>Portunoidea</taxon>
        <taxon>Portunidae</taxon>
        <taxon>Portuninae</taxon>
        <taxon>Portunus</taxon>
    </lineage>
</organism>
<comment type="caution">
    <text evidence="1">The sequence shown here is derived from an EMBL/GenBank/DDBJ whole genome shotgun (WGS) entry which is preliminary data.</text>
</comment>
<protein>
    <submittedName>
        <fullName evidence="1">Uncharacterized protein</fullName>
    </submittedName>
</protein>
<evidence type="ECO:0000313" key="1">
    <source>
        <dbReference type="EMBL" id="MPC94994.1"/>
    </source>
</evidence>
<dbReference type="Proteomes" id="UP000324222">
    <property type="component" value="Unassembled WGS sequence"/>
</dbReference>
<proteinExistence type="predicted"/>
<dbReference type="EMBL" id="VSRR010100566">
    <property type="protein sequence ID" value="MPC94994.1"/>
    <property type="molecule type" value="Genomic_DNA"/>
</dbReference>
<accession>A0A5B7JRI7</accession>
<reference evidence="1 2" key="1">
    <citation type="submission" date="2019-05" db="EMBL/GenBank/DDBJ databases">
        <title>Another draft genome of Portunus trituberculatus and its Hox gene families provides insights of decapod evolution.</title>
        <authorList>
            <person name="Jeong J.-H."/>
            <person name="Song I."/>
            <person name="Kim S."/>
            <person name="Choi T."/>
            <person name="Kim D."/>
            <person name="Ryu S."/>
            <person name="Kim W."/>
        </authorList>
    </citation>
    <scope>NUCLEOTIDE SEQUENCE [LARGE SCALE GENOMIC DNA]</scope>
    <source>
        <tissue evidence="1">Muscle</tissue>
    </source>
</reference>
<name>A0A5B7JRI7_PORTR</name>
<evidence type="ECO:0000313" key="2">
    <source>
        <dbReference type="Proteomes" id="UP000324222"/>
    </source>
</evidence>
<sequence length="77" mass="8393">MISILWFSAALPTARHCTSRHTNQCKDFKKKGSNTDTSLQGRPLLLTCGHLAARNAPSLVVSAVTCVGDPRPTQRRC</sequence>
<keyword evidence="2" id="KW-1185">Reference proteome</keyword>
<dbReference type="AlphaFoldDB" id="A0A5B7JRI7"/>